<sequence length="98" mass="10819">MGVGEGAGNFFGQLNKKKILLTVIVVIVSFLFTPGLILNLPPTGPPKNEKTEKIFGAFNTNLYSMLVHSVVIGVVFYLLLVTQKFFLTKLFGINFQIL</sequence>
<evidence type="ECO:0000256" key="1">
    <source>
        <dbReference type="SAM" id="Phobius"/>
    </source>
</evidence>
<accession>A0A6C0BSR6</accession>
<dbReference type="Pfam" id="PF11820">
    <property type="entry name" value="DUF3339"/>
    <property type="match status" value="1"/>
</dbReference>
<dbReference type="InterPro" id="IPR021775">
    <property type="entry name" value="DUF3339"/>
</dbReference>
<name>A0A6C0BSR6_9ZZZZ</name>
<feature type="transmembrane region" description="Helical" evidence="1">
    <location>
        <begin position="60"/>
        <end position="80"/>
    </location>
</feature>
<feature type="transmembrane region" description="Helical" evidence="1">
    <location>
        <begin position="19"/>
        <end position="40"/>
    </location>
</feature>
<organism evidence="2">
    <name type="scientific">viral metagenome</name>
    <dbReference type="NCBI Taxonomy" id="1070528"/>
    <lineage>
        <taxon>unclassified sequences</taxon>
        <taxon>metagenomes</taxon>
        <taxon>organismal metagenomes</taxon>
    </lineage>
</organism>
<dbReference type="EMBL" id="MN739250">
    <property type="protein sequence ID" value="QHS95437.1"/>
    <property type="molecule type" value="Genomic_DNA"/>
</dbReference>
<keyword evidence="1" id="KW-1133">Transmembrane helix</keyword>
<keyword evidence="1" id="KW-0472">Membrane</keyword>
<evidence type="ECO:0000313" key="2">
    <source>
        <dbReference type="EMBL" id="QHS95437.1"/>
    </source>
</evidence>
<dbReference type="AlphaFoldDB" id="A0A6C0BSR6"/>
<reference evidence="2" key="1">
    <citation type="journal article" date="2020" name="Nature">
        <title>Giant virus diversity and host interactions through global metagenomics.</title>
        <authorList>
            <person name="Schulz F."/>
            <person name="Roux S."/>
            <person name="Paez-Espino D."/>
            <person name="Jungbluth S."/>
            <person name="Walsh D.A."/>
            <person name="Denef V.J."/>
            <person name="McMahon K.D."/>
            <person name="Konstantinidis K.T."/>
            <person name="Eloe-Fadrosh E.A."/>
            <person name="Kyrpides N.C."/>
            <person name="Woyke T."/>
        </authorList>
    </citation>
    <scope>NUCLEOTIDE SEQUENCE</scope>
    <source>
        <strain evidence="2">GVMAG-M-3300018428-35</strain>
    </source>
</reference>
<keyword evidence="1" id="KW-0812">Transmembrane</keyword>
<protein>
    <submittedName>
        <fullName evidence="2">Uncharacterized protein</fullName>
    </submittedName>
</protein>
<proteinExistence type="predicted"/>